<evidence type="ECO:0000259" key="2">
    <source>
        <dbReference type="Pfam" id="PF20248"/>
    </source>
</evidence>
<proteinExistence type="predicted"/>
<keyword evidence="4" id="KW-1185">Reference proteome</keyword>
<dbReference type="OrthoDB" id="5352492at2759"/>
<dbReference type="Proteomes" id="UP000481858">
    <property type="component" value="Unassembled WGS sequence"/>
</dbReference>
<evidence type="ECO:0000313" key="3">
    <source>
        <dbReference type="EMBL" id="KAF2970745.1"/>
    </source>
</evidence>
<comment type="caution">
    <text evidence="3">The sequence shown here is derived from an EMBL/GenBank/DDBJ whole genome shotgun (WGS) entry which is preliminary data.</text>
</comment>
<reference evidence="3 4" key="1">
    <citation type="submission" date="2019-12" db="EMBL/GenBank/DDBJ databases">
        <title>Draft genome sequence of the ascomycete Xylaria multiplex DSM 110363.</title>
        <authorList>
            <person name="Buettner E."/>
            <person name="Kellner H."/>
        </authorList>
    </citation>
    <scope>NUCLEOTIDE SEQUENCE [LARGE SCALE GENOMIC DNA]</scope>
    <source>
        <strain evidence="3 4">DSM 110363</strain>
    </source>
</reference>
<feature type="domain" description="DUF6603" evidence="2">
    <location>
        <begin position="904"/>
        <end position="1448"/>
    </location>
</feature>
<dbReference type="Pfam" id="PF20248">
    <property type="entry name" value="DUF6603"/>
    <property type="match status" value="1"/>
</dbReference>
<sequence>MGVTPNPDSGEGVSGRSSQAIEDDGTLYYIYASTSGKTSGDNITVLDEGSPTDIFVSHLNDDQAIVLSSTPSPTASLDSTDETLQWIQNLDSIASVSITVDQANAVESFSLELQQPWKMTFSSTTEVLLYTFGPAIGIDNRIPPPGIDASGQMLTLGLDFQQTVDISSNNTLRDLFEQAGAAGMVDYVPSKLLDLTVTLEQPAEGDHDPKRIAIWYVPASSKRIVMRLQFQVPEFNLLQDVLGTTLPGFALKSANVIFYKDVLLAATESGPEPIFRGSIAFSIECSVEGGGSGEIPATATVDLSESCISLTFLFESENDPLSGILKWLASLIEDDALESLVTGILGNKEGGNDVFPHHTLRRMMVTLDTTDPENRNLSSFSFDIEVSVNIGSGSNSKPTVFLLSYNWDRFTGGLGQLTGQLWTGKYPHSNVLGKTQRKLADIEPSVDVESSQDLDLLPHEEKWTILLPVTTERATSISIASLIPGQTVVNIPDTLPSEVTDAYLALTQTSFDIRCSVEANRPAAGSVPQPYLGEVALEGSFNWGKSSSFALGLFISAGIEPSEEDIADNVEPAILQGLLTYDSSKKEWQLKGTLTGLYASTLVAFFDDGDKAHVGPLINSIVISTLNVQYTYTGNSGGSTSTGSEFLIDGNLLIAGLSLKLNFNYNKGGGFTFKATLNPDNPSATIGDVLASILGTTDIELPDFVYNTQLNSGGEDLFSLEVSKKESSFLFISQLGIAKVHIDFIQMHSTKWSAGTPSKRLFRVSISGFPNREVELPLIGSLTQPLDELCFLWVQDPAPAAAGKMNGLLRSDLDAFNSGLQDPILIKDKIKPESQTEKDLLLAAGCHFSVIIRSSTGERSCLLDYEFMKPSAPTTSSKALQLKQSTKKDEPADDGSPSAQAPYKKMAGPLSISNVGLKYKDKQLAIMFDATFQLGPLGFSLVGFSLGFNFTTLTGANPVITPTILGLAASFEQSPLSIAGVIRHGNEGGLDYYAGGLVVGWKPYQFEAAGFYGIVASPGGADGFKSVFIFAKLNGPLVTLEFAEIDSLCGGFGYNSSVRLPTVDEVYEFPFIANTGLDGSVNAMEVLEKLVDPIGGGGWFKPLDKTYWLAVGMGIGAFQMLNIDAVVAVQFGSAIKIGIFAVATADIPTPASSFKLAHVELGISAIADFDYGTLKIDAQLSPRSYILDPNCHLTGGFGLYYWFDAPHADSSVVGQYVFTLGGYHQAYNRPVGFPNPPRLGISWNLGGGLTVSGQAYFAITPKSCMAGGRLHAAYAAGPLSAWFDAFADFLINYKPFYFNMQAGLSVGVGFSIDVWFIHIRISVEIGAQLYLWGPPVAGRVHVDFWIVAFDINFGSDKPRDEAVSLLNFYLLVLQSRQSASSFSVTGKRRLGIASRDADDSIVEVQGASSRPRNEGHNFLAQSGLLNPIDNPERNQNADWIVRAGSFSFVVECKMAISTVKDNPDAKDPVITYGDVYSRPMKLTTPMSSTLNVVVQQEGQDKPDEGWQYDKYLKSLPRALWAQYDPSSDPRTSGNNIRDLLNSDGGAVTLMAGVQITAPKPTMSPDPFPAYEVADADLQRLISERTFPDVVDADDAWAPGQRSADGDVQGQYDAVLDAWSEPALGEGDGGREGFVSVLAGAFKWAVASEMKSIAGIPERLKNGFMDLYVAAPLLTK</sequence>
<protein>
    <recommendedName>
        <fullName evidence="2">DUF6603 domain-containing protein</fullName>
    </recommendedName>
</protein>
<dbReference type="InParanoid" id="A0A7C8IWI8"/>
<name>A0A7C8IWI8_9PEZI</name>
<gene>
    <name evidence="3" type="ORF">GQX73_g2734</name>
</gene>
<organism evidence="3 4">
    <name type="scientific">Xylaria multiplex</name>
    <dbReference type="NCBI Taxonomy" id="323545"/>
    <lineage>
        <taxon>Eukaryota</taxon>
        <taxon>Fungi</taxon>
        <taxon>Dikarya</taxon>
        <taxon>Ascomycota</taxon>
        <taxon>Pezizomycotina</taxon>
        <taxon>Sordariomycetes</taxon>
        <taxon>Xylariomycetidae</taxon>
        <taxon>Xylariales</taxon>
        <taxon>Xylariaceae</taxon>
        <taxon>Xylaria</taxon>
    </lineage>
</organism>
<feature type="region of interest" description="Disordered" evidence="1">
    <location>
        <begin position="876"/>
        <end position="904"/>
    </location>
</feature>
<accession>A0A7C8IWI8</accession>
<dbReference type="EMBL" id="WUBL01000019">
    <property type="protein sequence ID" value="KAF2970745.1"/>
    <property type="molecule type" value="Genomic_DNA"/>
</dbReference>
<evidence type="ECO:0000313" key="4">
    <source>
        <dbReference type="Proteomes" id="UP000481858"/>
    </source>
</evidence>
<evidence type="ECO:0000256" key="1">
    <source>
        <dbReference type="SAM" id="MobiDB-lite"/>
    </source>
</evidence>
<dbReference type="InterPro" id="IPR046538">
    <property type="entry name" value="DUF6603"/>
</dbReference>